<evidence type="ECO:0000259" key="1">
    <source>
        <dbReference type="PROSITE" id="PS50943"/>
    </source>
</evidence>
<protein>
    <submittedName>
        <fullName evidence="2">Transcriptional regulator</fullName>
    </submittedName>
</protein>
<dbReference type="Pfam" id="PF01381">
    <property type="entry name" value="HTH_3"/>
    <property type="match status" value="1"/>
</dbReference>
<gene>
    <name evidence="2" type="ORF">BCD95_001283</name>
</gene>
<dbReference type="Proteomes" id="UP000822184">
    <property type="component" value="Unassembled WGS sequence"/>
</dbReference>
<proteinExistence type="predicted"/>
<accession>A0AAE5H1W6</accession>
<reference evidence="2" key="1">
    <citation type="submission" date="2020-06" db="EMBL/GenBank/DDBJ databases">
        <title>Genomic insights into acetone-butanol-ethanol (ABE) fermentation by sequencing solventogenic clostridia strains.</title>
        <authorList>
            <person name="Brown S."/>
        </authorList>
    </citation>
    <scope>NUCLEOTIDE SEQUENCE</scope>
    <source>
        <strain evidence="2">DJ123</strain>
    </source>
</reference>
<feature type="domain" description="HTH cro/C1-type" evidence="1">
    <location>
        <begin position="10"/>
        <end position="65"/>
    </location>
</feature>
<dbReference type="GO" id="GO:0003677">
    <property type="term" value="F:DNA binding"/>
    <property type="evidence" value="ECO:0007669"/>
    <property type="project" value="InterPro"/>
</dbReference>
<dbReference type="Gene3D" id="1.10.260.40">
    <property type="entry name" value="lambda repressor-like DNA-binding domains"/>
    <property type="match status" value="1"/>
</dbReference>
<dbReference type="EMBL" id="JABTDW010000001">
    <property type="protein sequence ID" value="NSB13024.1"/>
    <property type="molecule type" value="Genomic_DNA"/>
</dbReference>
<dbReference type="AlphaFoldDB" id="A0AAE5H1W6"/>
<sequence>MAIEQLKYKIKALRVGQGIGATKFANDLGISREYLRQIENGIAKNPRKELMIKIATALNSDVQTLFFSEEE</sequence>
<comment type="caution">
    <text evidence="2">The sequence shown here is derived from an EMBL/GenBank/DDBJ whole genome shotgun (WGS) entry which is preliminary data.</text>
</comment>
<organism evidence="2 3">
    <name type="scientific">Clostridium beijerinckii</name>
    <name type="common">Clostridium MP</name>
    <dbReference type="NCBI Taxonomy" id="1520"/>
    <lineage>
        <taxon>Bacteria</taxon>
        <taxon>Bacillati</taxon>
        <taxon>Bacillota</taxon>
        <taxon>Clostridia</taxon>
        <taxon>Eubacteriales</taxon>
        <taxon>Clostridiaceae</taxon>
        <taxon>Clostridium</taxon>
    </lineage>
</organism>
<evidence type="ECO:0000313" key="2">
    <source>
        <dbReference type="EMBL" id="NSB13024.1"/>
    </source>
</evidence>
<dbReference type="PROSITE" id="PS50943">
    <property type="entry name" value="HTH_CROC1"/>
    <property type="match status" value="1"/>
</dbReference>
<name>A0AAE5H1W6_CLOBE</name>
<dbReference type="CDD" id="cd00093">
    <property type="entry name" value="HTH_XRE"/>
    <property type="match status" value="1"/>
</dbReference>
<dbReference type="RefSeq" id="WP_077856527.1">
    <property type="nucleotide sequence ID" value="NZ_JABTDW010000001.1"/>
</dbReference>
<evidence type="ECO:0000313" key="3">
    <source>
        <dbReference type="Proteomes" id="UP000822184"/>
    </source>
</evidence>
<dbReference type="InterPro" id="IPR010982">
    <property type="entry name" value="Lambda_DNA-bd_dom_sf"/>
</dbReference>
<dbReference type="SUPFAM" id="SSF47413">
    <property type="entry name" value="lambda repressor-like DNA-binding domains"/>
    <property type="match status" value="1"/>
</dbReference>
<dbReference type="InterPro" id="IPR001387">
    <property type="entry name" value="Cro/C1-type_HTH"/>
</dbReference>
<dbReference type="SMART" id="SM00530">
    <property type="entry name" value="HTH_XRE"/>
    <property type="match status" value="1"/>
</dbReference>